<dbReference type="PANTHER" id="PTHR23321:SF26">
    <property type="entry name" value="SMALL RIBOSOMAL SUBUNIT PROTEIN US15M"/>
    <property type="match status" value="1"/>
</dbReference>
<dbReference type="Pfam" id="PF00312">
    <property type="entry name" value="Ribosomal_S15"/>
    <property type="match status" value="1"/>
</dbReference>
<keyword evidence="6" id="KW-0934">Plastid</keyword>
<dbReference type="GO" id="GO:0003735">
    <property type="term" value="F:structural constituent of ribosome"/>
    <property type="evidence" value="ECO:0007669"/>
    <property type="project" value="InterPro"/>
</dbReference>
<dbReference type="InterPro" id="IPR005290">
    <property type="entry name" value="Ribosomal_uS15_bac-type"/>
</dbReference>
<dbReference type="Gene3D" id="1.10.287.10">
    <property type="entry name" value="S15/NS1, RNA-binding"/>
    <property type="match status" value="1"/>
</dbReference>
<dbReference type="GO" id="GO:1990904">
    <property type="term" value="C:ribonucleoprotein complex"/>
    <property type="evidence" value="ECO:0007669"/>
    <property type="project" value="UniProtKB-KW"/>
</dbReference>
<dbReference type="SMART" id="SM01387">
    <property type="entry name" value="Ribosomal_S15"/>
    <property type="match status" value="1"/>
</dbReference>
<dbReference type="EMBL" id="GU191334">
    <property type="protein sequence ID" value="ADA63613.1"/>
    <property type="molecule type" value="Genomic_DNA"/>
</dbReference>
<dbReference type="EMBL" id="JN968380">
    <property type="protein sequence ID" value="AEV58393.1"/>
    <property type="molecule type" value="Genomic_DNA"/>
</dbReference>
<sequence>MSENLSIDPSALFVKTITGSVEFQIDCLTKRVLILTRHLKKHSKDYSSQRGLWKILGKRKRLLQFLYNSNINSYKNLITQLGIRGPIKF</sequence>
<dbReference type="GO" id="GO:0005737">
    <property type="term" value="C:cytoplasm"/>
    <property type="evidence" value="ECO:0007669"/>
    <property type="project" value="UniProtKB-ARBA"/>
</dbReference>
<keyword evidence="3 5" id="KW-0687">Ribonucleoprotein</keyword>
<dbReference type="NCBIfam" id="TIGR00952">
    <property type="entry name" value="S15_bact"/>
    <property type="match status" value="1"/>
</dbReference>
<gene>
    <name evidence="6" type="primary">rps15</name>
</gene>
<dbReference type="InterPro" id="IPR009068">
    <property type="entry name" value="uS15_NS1_RNA-bd_sf"/>
</dbReference>
<keyword evidence="2 5" id="KW-0689">Ribosomal protein</keyword>
<evidence type="ECO:0000313" key="7">
    <source>
        <dbReference type="EMBL" id="AEV58393.1"/>
    </source>
</evidence>
<evidence type="ECO:0000256" key="2">
    <source>
        <dbReference type="ARBA" id="ARBA00022980"/>
    </source>
</evidence>
<dbReference type="InterPro" id="IPR000589">
    <property type="entry name" value="Ribosomal_uS15"/>
</dbReference>
<dbReference type="SUPFAM" id="SSF47060">
    <property type="entry name" value="S15/NS1 RNA-binding domain"/>
    <property type="match status" value="1"/>
</dbReference>
<reference evidence="7" key="2">
    <citation type="journal article" date="2014" name="PLoS ONE">
        <title>Chloroplast Genome Differences between Asian and American Equisetum arvense (Equisetaceae) and the Origin of the Hypervariable trnY-trnE Intergenic Spacer.</title>
        <authorList>
            <person name="Kim H.T."/>
            <person name="Kim K.J."/>
        </authorList>
    </citation>
    <scope>NUCLEOTIDE SEQUENCE</scope>
</reference>
<dbReference type="Gene3D" id="6.10.250.3130">
    <property type="match status" value="1"/>
</dbReference>
<evidence type="ECO:0000256" key="1">
    <source>
        <dbReference type="ARBA" id="ARBA00008434"/>
    </source>
</evidence>
<evidence type="ECO:0000313" key="6">
    <source>
        <dbReference type="EMBL" id="ADA63613.1"/>
    </source>
</evidence>
<dbReference type="GeneID" id="9978541"/>
<name>E3T2X5_EQUAR</name>
<evidence type="ECO:0000256" key="3">
    <source>
        <dbReference type="ARBA" id="ARBA00023274"/>
    </source>
</evidence>
<dbReference type="GO" id="GO:0005840">
    <property type="term" value="C:ribosome"/>
    <property type="evidence" value="ECO:0007669"/>
    <property type="project" value="UniProtKB-KW"/>
</dbReference>
<evidence type="ECO:0000256" key="4">
    <source>
        <dbReference type="ARBA" id="ARBA00035250"/>
    </source>
</evidence>
<comment type="similarity">
    <text evidence="1 5">Belongs to the universal ribosomal protein uS15 family.</text>
</comment>
<organism evidence="6">
    <name type="scientific">Equisetum arvense</name>
    <name type="common">Field horsetail</name>
    <name type="synonym">Common horsetail</name>
    <dbReference type="NCBI Taxonomy" id="3258"/>
    <lineage>
        <taxon>Eukaryota</taxon>
        <taxon>Viridiplantae</taxon>
        <taxon>Streptophyta</taxon>
        <taxon>Embryophyta</taxon>
        <taxon>Tracheophyta</taxon>
        <taxon>Polypodiopsida</taxon>
        <taxon>Equisetidae</taxon>
        <taxon>Equisetales</taxon>
        <taxon>Equisetaceae</taxon>
        <taxon>Equisetum</taxon>
    </lineage>
</organism>
<dbReference type="RefSeq" id="YP_004021814.1">
    <property type="nucleotide sequence ID" value="NC_014699.1"/>
</dbReference>
<accession>E3T2X5</accession>
<evidence type="ECO:0000256" key="5">
    <source>
        <dbReference type="RuleBase" id="RU003919"/>
    </source>
</evidence>
<dbReference type="AlphaFoldDB" id="E3T2X5"/>
<reference evidence="6" key="1">
    <citation type="journal article" date="2010" name="BMC Evol. Biol.">
        <title>Complete plastome sequences of Equisetum arvense and Isoetes flaccida: implications for phylogeny and plastid genome evolution of early land plant lineages.</title>
        <authorList>
            <person name="Karol K.G."/>
            <person name="Arumuganathan K."/>
            <person name="Boore J.L."/>
            <person name="Duffy A.M."/>
            <person name="Everett K.D."/>
            <person name="Hall J.D."/>
            <person name="Hansen S.K."/>
            <person name="Kuehl J.V."/>
            <person name="Mandoli D.F."/>
            <person name="Mishler B.D."/>
            <person name="Olmstead R.G."/>
            <person name="Renzaglia K.S."/>
            <person name="Wolf P.G."/>
        </authorList>
    </citation>
    <scope>NUCLEOTIDE SEQUENCE [LARGE SCALE GENOMIC DNA]</scope>
</reference>
<dbReference type="PANTHER" id="PTHR23321">
    <property type="entry name" value="RIBOSOMAL PROTEIN S15, BACTERIAL AND ORGANELLAR"/>
    <property type="match status" value="1"/>
</dbReference>
<dbReference type="CDD" id="cd00677">
    <property type="entry name" value="S15_NS1_EPRS_RNA-bind"/>
    <property type="match status" value="1"/>
</dbReference>
<keyword evidence="6" id="KW-0150">Chloroplast</keyword>
<dbReference type="GO" id="GO:0006412">
    <property type="term" value="P:translation"/>
    <property type="evidence" value="ECO:0007669"/>
    <property type="project" value="InterPro"/>
</dbReference>
<dbReference type="HAMAP" id="MF_01343_B">
    <property type="entry name" value="Ribosomal_uS15_B"/>
    <property type="match status" value="1"/>
</dbReference>
<protein>
    <recommendedName>
        <fullName evidence="4">Small ribosomal subunit protein uS15c</fullName>
    </recommendedName>
</protein>
<proteinExistence type="inferred from homology"/>
<geneLocation type="plastid" evidence="6"/>